<evidence type="ECO:0000256" key="3">
    <source>
        <dbReference type="ARBA" id="ARBA00022490"/>
    </source>
</evidence>
<dbReference type="InterPro" id="IPR039421">
    <property type="entry name" value="Type_1_exporter"/>
</dbReference>
<evidence type="ECO:0000256" key="2">
    <source>
        <dbReference type="ARBA" id="ARBA00004496"/>
    </source>
</evidence>
<comment type="caution">
    <text evidence="15">The sequence shown here is derived from an EMBL/GenBank/DDBJ whole genome shotgun (WGS) entry which is preliminary data.</text>
</comment>
<evidence type="ECO:0000256" key="9">
    <source>
        <dbReference type="ARBA" id="ARBA00061201"/>
    </source>
</evidence>
<feature type="transmembrane region" description="Helical" evidence="12">
    <location>
        <begin position="211"/>
        <end position="232"/>
    </location>
</feature>
<feature type="compositionally biased region" description="Basic and acidic residues" evidence="11">
    <location>
        <begin position="822"/>
        <end position="836"/>
    </location>
</feature>
<dbReference type="InterPro" id="IPR036640">
    <property type="entry name" value="ABC1_TM_sf"/>
</dbReference>
<comment type="subcellular location">
    <subcellularLocation>
        <location evidence="2">Cytoplasm</location>
    </subcellularLocation>
    <subcellularLocation>
        <location evidence="1">Membrane</location>
        <topology evidence="1">Multi-pass membrane protein</topology>
    </subcellularLocation>
</comment>
<dbReference type="Proteomes" id="UP001138500">
    <property type="component" value="Unassembled WGS sequence"/>
</dbReference>
<dbReference type="PROSITE" id="PS50893">
    <property type="entry name" value="ABC_TRANSPORTER_2"/>
    <property type="match status" value="1"/>
</dbReference>
<dbReference type="FunFam" id="1.10.3560.10:FF:000001">
    <property type="entry name" value="Protein PBDC1 homolog"/>
    <property type="match status" value="1"/>
</dbReference>
<keyword evidence="16" id="KW-1185">Reference proteome</keyword>
<dbReference type="GO" id="GO:0005524">
    <property type="term" value="F:ATP binding"/>
    <property type="evidence" value="ECO:0007669"/>
    <property type="project" value="UniProtKB-KW"/>
</dbReference>
<accession>A0A9W7SYZ4</accession>
<evidence type="ECO:0000256" key="11">
    <source>
        <dbReference type="SAM" id="MobiDB-lite"/>
    </source>
</evidence>
<evidence type="ECO:0000256" key="12">
    <source>
        <dbReference type="SAM" id="Phobius"/>
    </source>
</evidence>
<dbReference type="SUPFAM" id="SSF52540">
    <property type="entry name" value="P-loop containing nucleoside triphosphate hydrolases"/>
    <property type="match status" value="2"/>
</dbReference>
<dbReference type="Pfam" id="PF04669">
    <property type="entry name" value="PBDC1"/>
    <property type="match status" value="1"/>
</dbReference>
<keyword evidence="3" id="KW-0963">Cytoplasm</keyword>
<evidence type="ECO:0000256" key="7">
    <source>
        <dbReference type="ARBA" id="ARBA00022989"/>
    </source>
</evidence>
<keyword evidence="4 12" id="KW-0812">Transmembrane</keyword>
<evidence type="ECO:0000256" key="6">
    <source>
        <dbReference type="ARBA" id="ARBA00022840"/>
    </source>
</evidence>
<evidence type="ECO:0000313" key="16">
    <source>
        <dbReference type="Proteomes" id="UP001138500"/>
    </source>
</evidence>
<feature type="transmembrane region" description="Helical" evidence="12">
    <location>
        <begin position="1110"/>
        <end position="1133"/>
    </location>
</feature>
<dbReference type="FunFam" id="3.40.50.300:FF:001471">
    <property type="entry name" value="P-loop containing nucleoside triphosphate hydrolase protein"/>
    <property type="match status" value="1"/>
</dbReference>
<dbReference type="InterPro" id="IPR027417">
    <property type="entry name" value="P-loop_NTPase"/>
</dbReference>
<sequence length="1425" mass="157609">MALQGPDGARLNPEEADNFEEIEKQFAVKVVEHMSTYWSILEKLPGSKLRLTKYDDEIHEHFTREFPDFDLTATIDEDAMKSKDGKEKWRNFVNQYEKKIEDFNFGTMLRASAATEYGEQETIFAVRMQFYAIEIARNRAGLNDWIYEKAQKEKSSGLERLGSDDGMDDDDEPTKQPDGHTRDAPGDAVEEIPPAKWSSLFFFMTRSNMPCLIAGILASFIAGAVVPATAYLTGKLFDGFTDHASGKTTNGDFYSHQKKYILYLAAASAGSWIFHACEFIFWLAFGELQAKSARDRLFHGLLRKDIEWYDMRKNGIGAMLPRMQAQIRDLQLGASQPFGIVVNAFAQTILSLAEAFYYNWKLALVTLSPFPVLIVIMVVVGNFMQRNIIRQQEKLGTVQKYTQNAFSAIETVKCFNGQDIERDKYMKGIREAAVFYFREAHASGIQMGASAAISAAMFVAGFYYGGTLIADGSMSAGDVVTTFFAATGAVQGLAMVLPLMLVLEKGRTAGTTLRMIMAEVEGGTESRRLSHGMDARPTKCEGSIEVRHATFAYPTRREALALDDVSMSIAAGEMTFLIGKSGSGKSTISQLLMRFYALDQGTIHLDGHALDSLNAHWLRSNITLVEQTSTLFNDTVFRNIAFGRQGHEDVSRQEVMEAIEFALLQMTITDMPNGLDTQVGFKGGALSGGQRQRMALARARLRDTPILILDESTSALDVISRQLMMDAIRQWRKGRTTIIITHDISQILPDDYAYILENGRLVQEGYRKHMELMRDTPFQDFLAPDQQADALSDQQSEAGTANEMSFDEGYPASPTSIYSTDEPQHNHNIHDPLDELLNRGENKRTTFLPAATDMSPYPIGGVFGRQTMRYSPHVDFYPSTMSSPGESTGIKKQQDWSTISSQFSPDTSYPGGSRVSVMLEKIVQQGRMAANSRLDTQGAPHKRRTPGDAEAAMAALNGDTEKQVKGEDRKRNQEVSLRGVLSTVWPNIGWSAKVVLLAGFYGASVHAVATPMTSYMLSKLMDTYSHPKHSQHKQLVYSMVMLGIAGIDAFHTWLMRFAIGCVAQLWVDNHRDKAVKCILDQSKDFFDQEENAVSRLCDVLDRNSEMTRELLANFAGLGYLAVLMCTVSIIWAIAVSWKMTLIALAVTPYVMGVTRIFTRVSGKWEKASNDATEDASAIFSETFTNIKTVRALTLEDHFRTKYVAATDHGLVVGLLRSFHTGFFFGLSDSAGNFATTIIFYVGTKLVISGTSVPDVVMVVVMLLFAITQLAVILECIPQVNASQDSAARLLRLANLPRTSHEHLGDTRITTVGAIAFEHLSFAYPRRPDHTISTPSLRSLIVPVPQTPTLFPATVADNITYGLPPDSPHTTRPAIAHAARRAGIHDFIASLPAGYDTPLGDGGTTLSGGQAQRVAIARALVRVPPS</sequence>
<feature type="transmembrane region" description="Helical" evidence="12">
    <location>
        <begin position="260"/>
        <end position="285"/>
    </location>
</feature>
<evidence type="ECO:0000256" key="1">
    <source>
        <dbReference type="ARBA" id="ARBA00004141"/>
    </source>
</evidence>
<dbReference type="InterPro" id="IPR023139">
    <property type="entry name" value="PBDC1-like_dom_sf"/>
</dbReference>
<feature type="transmembrane region" description="Helical" evidence="12">
    <location>
        <begin position="1139"/>
        <end position="1158"/>
    </location>
</feature>
<dbReference type="SMART" id="SM00382">
    <property type="entry name" value="AAA"/>
    <property type="match status" value="1"/>
</dbReference>
<evidence type="ECO:0000259" key="13">
    <source>
        <dbReference type="PROSITE" id="PS50893"/>
    </source>
</evidence>
<dbReference type="CDD" id="cd18578">
    <property type="entry name" value="ABC_6TM_Pgp_ABCB1_D2_like"/>
    <property type="match status" value="1"/>
</dbReference>
<protein>
    <recommendedName>
        <fullName evidence="10">Protein PBDC1 homolog</fullName>
    </recommendedName>
</protein>
<dbReference type="Pfam" id="PF00005">
    <property type="entry name" value="ABC_tran"/>
    <property type="match status" value="2"/>
</dbReference>
<dbReference type="CDD" id="cd18577">
    <property type="entry name" value="ABC_6TM_Pgp_ABCB1_D1_like"/>
    <property type="match status" value="1"/>
</dbReference>
<dbReference type="InterPro" id="IPR021148">
    <property type="entry name" value="Polysacc_synth_dom"/>
</dbReference>
<reference evidence="15 16" key="2">
    <citation type="journal article" date="2021" name="Curr. Genet.">
        <title>Genetic response to nitrogen starvation in the aggressive Eucalyptus foliar pathogen Teratosphaeria destructans.</title>
        <authorList>
            <person name="Havenga M."/>
            <person name="Wingfield B.D."/>
            <person name="Wingfield M.J."/>
            <person name="Dreyer L.L."/>
            <person name="Roets F."/>
            <person name="Aylward J."/>
        </authorList>
    </citation>
    <scope>NUCLEOTIDE SEQUENCE [LARGE SCALE GENOMIC DNA]</scope>
    <source>
        <strain evidence="15">CMW44962</strain>
    </source>
</reference>
<feature type="transmembrane region" description="Helical" evidence="12">
    <location>
        <begin position="445"/>
        <end position="464"/>
    </location>
</feature>
<dbReference type="GO" id="GO:0005743">
    <property type="term" value="C:mitochondrial inner membrane"/>
    <property type="evidence" value="ECO:0007669"/>
    <property type="project" value="TreeGrafter"/>
</dbReference>
<dbReference type="OrthoDB" id="6500128at2759"/>
<comment type="similarity">
    <text evidence="9">Belongs to the PBDC1 family.</text>
</comment>
<dbReference type="InterPro" id="IPR011527">
    <property type="entry name" value="ABC1_TM_dom"/>
</dbReference>
<dbReference type="GO" id="GO:0016887">
    <property type="term" value="F:ATP hydrolysis activity"/>
    <property type="evidence" value="ECO:0007669"/>
    <property type="project" value="InterPro"/>
</dbReference>
<feature type="transmembrane region" description="Helical" evidence="12">
    <location>
        <begin position="994"/>
        <end position="1015"/>
    </location>
</feature>
<gene>
    <name evidence="15" type="ORF">Tdes44962_MAKER07592</name>
</gene>
<evidence type="ECO:0000256" key="10">
    <source>
        <dbReference type="ARBA" id="ARBA00069779"/>
    </source>
</evidence>
<evidence type="ECO:0000259" key="14">
    <source>
        <dbReference type="PROSITE" id="PS50929"/>
    </source>
</evidence>
<dbReference type="Pfam" id="PF00664">
    <property type="entry name" value="ABC_membrane"/>
    <property type="match status" value="2"/>
</dbReference>
<keyword evidence="5" id="KW-0547">Nucleotide-binding</keyword>
<feature type="transmembrane region" description="Helical" evidence="12">
    <location>
        <begin position="364"/>
        <end position="384"/>
    </location>
</feature>
<keyword evidence="8 12" id="KW-0472">Membrane</keyword>
<dbReference type="PANTHER" id="PTHR43394">
    <property type="entry name" value="ATP-DEPENDENT PERMEASE MDL1, MITOCHONDRIAL"/>
    <property type="match status" value="1"/>
</dbReference>
<feature type="region of interest" description="Disordered" evidence="11">
    <location>
        <begin position="156"/>
        <end position="190"/>
    </location>
</feature>
<dbReference type="GO" id="GO:0090374">
    <property type="term" value="P:oligopeptide export from mitochondrion"/>
    <property type="evidence" value="ECO:0007669"/>
    <property type="project" value="TreeGrafter"/>
</dbReference>
<evidence type="ECO:0000256" key="4">
    <source>
        <dbReference type="ARBA" id="ARBA00022692"/>
    </source>
</evidence>
<reference evidence="15 16" key="1">
    <citation type="journal article" date="2018" name="IMA Fungus">
        <title>IMA Genome-F 10: Nine draft genome sequences of Claviceps purpurea s.lat., including C. arundinis, C. humidiphila, and C. cf. spartinae, pseudomolecules for the pitch canker pathogen Fusarium circinatum, draft genome of Davidsoniella eucalypti, Grosmannia galeiformis, Quambalaria eucalypti, and Teratosphaeria destructans.</title>
        <authorList>
            <person name="Wingfield B.D."/>
            <person name="Liu M."/>
            <person name="Nguyen H.D."/>
            <person name="Lane F.A."/>
            <person name="Morgan S.W."/>
            <person name="De Vos L."/>
            <person name="Wilken P.M."/>
            <person name="Duong T.A."/>
            <person name="Aylward J."/>
            <person name="Coetzee M.P."/>
            <person name="Dadej K."/>
            <person name="De Beer Z.W."/>
            <person name="Findlay W."/>
            <person name="Havenga M."/>
            <person name="Kolarik M."/>
            <person name="Menzies J.G."/>
            <person name="Naidoo K."/>
            <person name="Pochopski O."/>
            <person name="Shoukouhi P."/>
            <person name="Santana Q.C."/>
            <person name="Seifert K.A."/>
            <person name="Soal N."/>
            <person name="Steenkamp E.T."/>
            <person name="Tatham C.T."/>
            <person name="van der Nest M.A."/>
            <person name="Wingfield M.J."/>
        </authorList>
    </citation>
    <scope>NUCLEOTIDE SEQUENCE [LARGE SCALE GENOMIC DNA]</scope>
    <source>
        <strain evidence="15">CMW44962</strain>
    </source>
</reference>
<dbReference type="PROSITE" id="PS50929">
    <property type="entry name" value="ABC_TM1F"/>
    <property type="match status" value="2"/>
</dbReference>
<feature type="transmembrane region" description="Helical" evidence="12">
    <location>
        <begin position="1255"/>
        <end position="1273"/>
    </location>
</feature>
<dbReference type="Gene3D" id="1.20.1560.10">
    <property type="entry name" value="ABC transporter type 1, transmembrane domain"/>
    <property type="match status" value="2"/>
</dbReference>
<keyword evidence="7 12" id="KW-1133">Transmembrane helix</keyword>
<dbReference type="InterPro" id="IPR003593">
    <property type="entry name" value="AAA+_ATPase"/>
</dbReference>
<dbReference type="GO" id="GO:0015421">
    <property type="term" value="F:ABC-type oligopeptide transporter activity"/>
    <property type="evidence" value="ECO:0007669"/>
    <property type="project" value="TreeGrafter"/>
</dbReference>
<dbReference type="PANTHER" id="PTHR43394:SF15">
    <property type="entry name" value="ALPHA-FACTOR-TRANSPORTING ATPASE"/>
    <property type="match status" value="1"/>
</dbReference>
<feature type="domain" description="ABC transmembrane type-1" evidence="14">
    <location>
        <begin position="1005"/>
        <end position="1281"/>
    </location>
</feature>
<dbReference type="EMBL" id="RIBY02000413">
    <property type="protein sequence ID" value="KAH9843271.1"/>
    <property type="molecule type" value="Genomic_DNA"/>
</dbReference>
<organism evidence="15 16">
    <name type="scientific">Teratosphaeria destructans</name>
    <dbReference type="NCBI Taxonomy" id="418781"/>
    <lineage>
        <taxon>Eukaryota</taxon>
        <taxon>Fungi</taxon>
        <taxon>Dikarya</taxon>
        <taxon>Ascomycota</taxon>
        <taxon>Pezizomycotina</taxon>
        <taxon>Dothideomycetes</taxon>
        <taxon>Dothideomycetidae</taxon>
        <taxon>Mycosphaerellales</taxon>
        <taxon>Teratosphaeriaceae</taxon>
        <taxon>Teratosphaeria</taxon>
    </lineage>
</organism>
<name>A0A9W7SYZ4_9PEZI</name>
<feature type="domain" description="ABC transporter" evidence="13">
    <location>
        <begin position="544"/>
        <end position="783"/>
    </location>
</feature>
<feature type="compositionally biased region" description="Basic and acidic residues" evidence="11">
    <location>
        <begin position="173"/>
        <end position="185"/>
    </location>
</feature>
<dbReference type="InterPro" id="IPR003439">
    <property type="entry name" value="ABC_transporter-like_ATP-bd"/>
</dbReference>
<feature type="transmembrane region" description="Helical" evidence="12">
    <location>
        <begin position="484"/>
        <end position="503"/>
    </location>
</feature>
<dbReference type="Gene3D" id="3.40.50.300">
    <property type="entry name" value="P-loop containing nucleotide triphosphate hydrolases"/>
    <property type="match status" value="2"/>
</dbReference>
<evidence type="ECO:0000256" key="5">
    <source>
        <dbReference type="ARBA" id="ARBA00022741"/>
    </source>
</evidence>
<dbReference type="Gene3D" id="1.10.3560.10">
    <property type="entry name" value="yst0336 like domain"/>
    <property type="match status" value="1"/>
</dbReference>
<feature type="domain" description="ABC transmembrane type-1" evidence="14">
    <location>
        <begin position="213"/>
        <end position="505"/>
    </location>
</feature>
<proteinExistence type="inferred from homology"/>
<feature type="transmembrane region" description="Helical" evidence="12">
    <location>
        <begin position="1035"/>
        <end position="1054"/>
    </location>
</feature>
<feature type="region of interest" description="Disordered" evidence="11">
    <location>
        <begin position="788"/>
        <end position="836"/>
    </location>
</feature>
<keyword evidence="6" id="KW-0067">ATP-binding</keyword>
<evidence type="ECO:0000256" key="8">
    <source>
        <dbReference type="ARBA" id="ARBA00023136"/>
    </source>
</evidence>
<evidence type="ECO:0000313" key="15">
    <source>
        <dbReference type="EMBL" id="KAH9843271.1"/>
    </source>
</evidence>
<dbReference type="SUPFAM" id="SSF90123">
    <property type="entry name" value="ABC transporter transmembrane region"/>
    <property type="match status" value="2"/>
</dbReference>
<feature type="transmembrane region" description="Helical" evidence="12">
    <location>
        <begin position="338"/>
        <end position="358"/>
    </location>
</feature>